<comment type="caution">
    <text evidence="8">The sequence shown here is derived from an EMBL/GenBank/DDBJ whole genome shotgun (WGS) entry which is preliminary data.</text>
</comment>
<dbReference type="SUPFAM" id="SSF47113">
    <property type="entry name" value="Histone-fold"/>
    <property type="match status" value="1"/>
</dbReference>
<dbReference type="Pfam" id="PF15511">
    <property type="entry name" value="CENP-T_C"/>
    <property type="match status" value="1"/>
</dbReference>
<dbReference type="AlphaFoldDB" id="A0AAN8MTE7"/>
<dbReference type="EMBL" id="JAVHNR010000011">
    <property type="protein sequence ID" value="KAK6330893.1"/>
    <property type="molecule type" value="Genomic_DNA"/>
</dbReference>
<name>A0AAN8MTE7_9PEZI</name>
<feature type="region of interest" description="Disordered" evidence="6">
    <location>
        <begin position="130"/>
        <end position="155"/>
    </location>
</feature>
<keyword evidence="9" id="KW-1185">Reference proteome</keyword>
<comment type="subcellular location">
    <subcellularLocation>
        <location evidence="2">Chromosome</location>
    </subcellularLocation>
    <subcellularLocation>
        <location evidence="1">Nucleus</location>
    </subcellularLocation>
</comment>
<dbReference type="PANTHER" id="PTHR46904:SF1">
    <property type="entry name" value="CENTROMERE PROTEIN T"/>
    <property type="match status" value="1"/>
</dbReference>
<evidence type="ECO:0000256" key="1">
    <source>
        <dbReference type="ARBA" id="ARBA00004123"/>
    </source>
</evidence>
<keyword evidence="5" id="KW-0539">Nucleus</keyword>
<dbReference type="Proteomes" id="UP001313282">
    <property type="component" value="Unassembled WGS sequence"/>
</dbReference>
<dbReference type="Gene3D" id="1.10.20.10">
    <property type="entry name" value="Histone, subunit A"/>
    <property type="match status" value="1"/>
</dbReference>
<dbReference type="InterPro" id="IPR028255">
    <property type="entry name" value="CENP-T"/>
</dbReference>
<evidence type="ECO:0000256" key="2">
    <source>
        <dbReference type="ARBA" id="ARBA00004286"/>
    </source>
</evidence>
<evidence type="ECO:0000256" key="3">
    <source>
        <dbReference type="ARBA" id="ARBA00010137"/>
    </source>
</evidence>
<dbReference type="GO" id="GO:0051382">
    <property type="term" value="P:kinetochore assembly"/>
    <property type="evidence" value="ECO:0007669"/>
    <property type="project" value="InterPro"/>
</dbReference>
<evidence type="ECO:0000313" key="9">
    <source>
        <dbReference type="Proteomes" id="UP001313282"/>
    </source>
</evidence>
<dbReference type="GO" id="GO:0005634">
    <property type="term" value="C:nucleus"/>
    <property type="evidence" value="ECO:0007669"/>
    <property type="project" value="UniProtKB-SubCell"/>
</dbReference>
<dbReference type="GO" id="GO:0000278">
    <property type="term" value="P:mitotic cell cycle"/>
    <property type="evidence" value="ECO:0007669"/>
    <property type="project" value="TreeGrafter"/>
</dbReference>
<reference evidence="8 9" key="1">
    <citation type="submission" date="2019-10" db="EMBL/GenBank/DDBJ databases">
        <authorList>
            <person name="Palmer J.M."/>
        </authorList>
    </citation>
    <scope>NUCLEOTIDE SEQUENCE [LARGE SCALE GENOMIC DNA]</scope>
    <source>
        <strain evidence="8 9">TWF718</strain>
    </source>
</reference>
<dbReference type="InterPro" id="IPR009072">
    <property type="entry name" value="Histone-fold"/>
</dbReference>
<dbReference type="InterPro" id="IPR035425">
    <property type="entry name" value="CENP-T/H4_C"/>
</dbReference>
<feature type="region of interest" description="Disordered" evidence="6">
    <location>
        <begin position="584"/>
        <end position="606"/>
    </location>
</feature>
<feature type="compositionally biased region" description="Basic residues" evidence="6">
    <location>
        <begin position="144"/>
        <end position="155"/>
    </location>
</feature>
<accession>A0AAN8MTE7</accession>
<evidence type="ECO:0000313" key="8">
    <source>
        <dbReference type="EMBL" id="KAK6330893.1"/>
    </source>
</evidence>
<dbReference type="CDD" id="cd22920">
    <property type="entry name" value="HFD_CENP-T"/>
    <property type="match status" value="1"/>
</dbReference>
<evidence type="ECO:0000256" key="4">
    <source>
        <dbReference type="ARBA" id="ARBA00022454"/>
    </source>
</evidence>
<feature type="compositionally biased region" description="Acidic residues" evidence="6">
    <location>
        <begin position="597"/>
        <end position="606"/>
    </location>
</feature>
<feature type="domain" description="CENP-T/Histone H4 histone fold" evidence="7">
    <location>
        <begin position="480"/>
        <end position="579"/>
    </location>
</feature>
<proteinExistence type="inferred from homology"/>
<feature type="region of interest" description="Disordered" evidence="6">
    <location>
        <begin position="241"/>
        <end position="282"/>
    </location>
</feature>
<feature type="compositionally biased region" description="Low complexity" evidence="6">
    <location>
        <begin position="83"/>
        <end position="92"/>
    </location>
</feature>
<feature type="region of interest" description="Disordered" evidence="6">
    <location>
        <begin position="1"/>
        <end position="96"/>
    </location>
</feature>
<dbReference type="GO" id="GO:0046982">
    <property type="term" value="F:protein heterodimerization activity"/>
    <property type="evidence" value="ECO:0007669"/>
    <property type="project" value="InterPro"/>
</dbReference>
<dbReference type="GO" id="GO:0003677">
    <property type="term" value="F:DNA binding"/>
    <property type="evidence" value="ECO:0007669"/>
    <property type="project" value="InterPro"/>
</dbReference>
<dbReference type="PANTHER" id="PTHR46904">
    <property type="entry name" value="CENTROMERE PROTEIN T"/>
    <property type="match status" value="1"/>
</dbReference>
<comment type="similarity">
    <text evidence="3">Belongs to the CENP-T/CNN1 family.</text>
</comment>
<evidence type="ECO:0000256" key="5">
    <source>
        <dbReference type="ARBA" id="ARBA00023242"/>
    </source>
</evidence>
<feature type="compositionally biased region" description="Acidic residues" evidence="6">
    <location>
        <begin position="398"/>
        <end position="408"/>
    </location>
</feature>
<sequence>MADPDNYNVFAPKNALRRTPPNRNKPPSRGPTPLRSTPQASSPKDVMSMDVSPLQEQEQGRELQRPMTSPLRNLESDDTIDGPQTQPTPTTTSRHLHVSITPRASTVEPVTPSFIRTASSIPNTSVRRRLTTPHAIRGYSNRPTPHKNQGKRRNSRFAAEDDDIFQALKQFSKITAPKSKPFIHTPKAITPKAVSARRQTLEGIRLSRDLNAVSSDEETDPVRPPRLSNVSLRLIGKRLTIRDNQEAEEDDDVEISPPPQLSTPMRDSGDDDDELKSGGIETPRFEVARRAVGENDRRFSFLPNMADRFADFGDVVMDDSIVQEPGGEHVREVFEGESFAVEGEGMEGLSFADHTVDLNMAEGDVSNFFNAQGMGLPDDETDFRLEQVEISPPSEPVGNEDEDEEDLPDITNEISSIPPSPPADDLEPFMGSDFGEEEDEEDDDGPPPFQPDDDGGLRADVQPRLAKKPRGKKELPLSVHGIPYPSLSSKVIKSIIARTSKQKISKEALAMIVSASEAYFENLGEDLGSFAKHAKRKTVEEGDVLQVLRRHRLLNNKTTVFSLANQYLPRELLQDIRIQVPQKNLPKQRRRRGVDDSMADETIEEE</sequence>
<dbReference type="GO" id="GO:0007059">
    <property type="term" value="P:chromosome segregation"/>
    <property type="evidence" value="ECO:0007669"/>
    <property type="project" value="TreeGrafter"/>
</dbReference>
<feature type="compositionally biased region" description="Acidic residues" evidence="6">
    <location>
        <begin position="434"/>
        <end position="445"/>
    </location>
</feature>
<evidence type="ECO:0000259" key="7">
    <source>
        <dbReference type="Pfam" id="PF15511"/>
    </source>
</evidence>
<organism evidence="8 9">
    <name type="scientific">Orbilia javanica</name>
    <dbReference type="NCBI Taxonomy" id="47235"/>
    <lineage>
        <taxon>Eukaryota</taxon>
        <taxon>Fungi</taxon>
        <taxon>Dikarya</taxon>
        <taxon>Ascomycota</taxon>
        <taxon>Pezizomycotina</taxon>
        <taxon>Orbiliomycetes</taxon>
        <taxon>Orbiliales</taxon>
        <taxon>Orbiliaceae</taxon>
        <taxon>Orbilia</taxon>
    </lineage>
</organism>
<feature type="region of interest" description="Disordered" evidence="6">
    <location>
        <begin position="390"/>
        <end position="459"/>
    </location>
</feature>
<evidence type="ECO:0000256" key="6">
    <source>
        <dbReference type="SAM" id="MobiDB-lite"/>
    </source>
</evidence>
<protein>
    <recommendedName>
        <fullName evidence="7">CENP-T/Histone H4 histone fold domain-containing protein</fullName>
    </recommendedName>
</protein>
<keyword evidence="4" id="KW-0158">Chromosome</keyword>
<dbReference type="GO" id="GO:0000776">
    <property type="term" value="C:kinetochore"/>
    <property type="evidence" value="ECO:0007669"/>
    <property type="project" value="InterPro"/>
</dbReference>
<gene>
    <name evidence="8" type="ORF">TWF718_003091</name>
</gene>